<evidence type="ECO:0000313" key="1">
    <source>
        <dbReference type="EMBL" id="PBK05551.1"/>
    </source>
</evidence>
<dbReference type="InterPro" id="IPR023772">
    <property type="entry name" value="DNA-bd_HTH_TetR-type_CS"/>
</dbReference>
<dbReference type="GO" id="GO:0003700">
    <property type="term" value="F:DNA-binding transcription factor activity"/>
    <property type="evidence" value="ECO:0007669"/>
    <property type="project" value="TreeGrafter"/>
</dbReference>
<dbReference type="Gene3D" id="1.10.357.10">
    <property type="entry name" value="Tetracycline Repressor, domain 2"/>
    <property type="match status" value="1"/>
</dbReference>
<dbReference type="InterPro" id="IPR036271">
    <property type="entry name" value="Tet_transcr_reg_TetR-rel_C_sf"/>
</dbReference>
<dbReference type="SUPFAM" id="SSF46689">
    <property type="entry name" value="Homeodomain-like"/>
    <property type="match status" value="1"/>
</dbReference>
<dbReference type="SUPFAM" id="SSF48498">
    <property type="entry name" value="Tetracyclin repressor-like, C-terminal domain"/>
    <property type="match status" value="1"/>
</dbReference>
<dbReference type="Pfam" id="PF00440">
    <property type="entry name" value="TetR_N"/>
    <property type="match status" value="1"/>
</dbReference>
<name>A0A2A3ML71_9PSED</name>
<dbReference type="InterPro" id="IPR050109">
    <property type="entry name" value="HTH-type_TetR-like_transc_reg"/>
</dbReference>
<dbReference type="AlphaFoldDB" id="A0A2A3ML71"/>
<evidence type="ECO:0000313" key="2">
    <source>
        <dbReference type="Proteomes" id="UP000242313"/>
    </source>
</evidence>
<accession>A0A2A3ML71</accession>
<dbReference type="PANTHER" id="PTHR30055">
    <property type="entry name" value="HTH-TYPE TRANSCRIPTIONAL REGULATOR RUTR"/>
    <property type="match status" value="1"/>
</dbReference>
<dbReference type="EMBL" id="NTMR01000003">
    <property type="protein sequence ID" value="PBK05551.1"/>
    <property type="molecule type" value="Genomic_DNA"/>
</dbReference>
<protein>
    <submittedName>
        <fullName evidence="1">TetR family transcriptional regulator</fullName>
    </submittedName>
</protein>
<proteinExistence type="predicted"/>
<comment type="caution">
    <text evidence="1">The sequence shown here is derived from an EMBL/GenBank/DDBJ whole genome shotgun (WGS) entry which is preliminary data.</text>
</comment>
<keyword evidence="2" id="KW-1185">Reference proteome</keyword>
<dbReference type="InterPro" id="IPR009057">
    <property type="entry name" value="Homeodomain-like_sf"/>
</dbReference>
<dbReference type="PRINTS" id="PR00455">
    <property type="entry name" value="HTHTETR"/>
</dbReference>
<dbReference type="GO" id="GO:0000976">
    <property type="term" value="F:transcription cis-regulatory region binding"/>
    <property type="evidence" value="ECO:0007669"/>
    <property type="project" value="TreeGrafter"/>
</dbReference>
<dbReference type="PROSITE" id="PS01081">
    <property type="entry name" value="HTH_TETR_1"/>
    <property type="match status" value="1"/>
</dbReference>
<accession>A0A395R8C3</accession>
<gene>
    <name evidence="1" type="ORF">CNQ84_03350</name>
</gene>
<dbReference type="PROSITE" id="PS50977">
    <property type="entry name" value="HTH_TETR_2"/>
    <property type="match status" value="1"/>
</dbReference>
<sequence>MAYRTTASRIERDQALREHILDCAVQQVAEGGFSSLTMSTLARNAGVATGSLYRHFSGKGELAADVFVKATRLELDTLKQQFQAKGRAVDRLRNGLTQFAARAWHSRQLAYALIAEPAEEEVETQRLYYRQAYASLYGELIAEGIADGSFQVENIPLTSACVVGAVAESLVGPLSPQARADRESGLPSETLEAVTLAIVRFCLRAINAKEVP</sequence>
<dbReference type="PANTHER" id="PTHR30055:SF226">
    <property type="entry name" value="HTH-TYPE TRANSCRIPTIONAL REGULATOR PKSA"/>
    <property type="match status" value="1"/>
</dbReference>
<dbReference type="InterPro" id="IPR001647">
    <property type="entry name" value="HTH_TetR"/>
</dbReference>
<organism evidence="1 2">
    <name type="scientific">Pseudomonas abyssi</name>
    <dbReference type="NCBI Taxonomy" id="170540"/>
    <lineage>
        <taxon>Bacteria</taxon>
        <taxon>Pseudomonadati</taxon>
        <taxon>Pseudomonadota</taxon>
        <taxon>Gammaproteobacteria</taxon>
        <taxon>Pseudomonadales</taxon>
        <taxon>Pseudomonadaceae</taxon>
        <taxon>Pseudomonas</taxon>
    </lineage>
</organism>
<dbReference type="Proteomes" id="UP000242313">
    <property type="component" value="Unassembled WGS sequence"/>
</dbReference>
<dbReference type="RefSeq" id="WP_096003500.1">
    <property type="nucleotide sequence ID" value="NZ_LMAZ01000001.1"/>
</dbReference>
<reference evidence="1 2" key="1">
    <citation type="submission" date="2017-09" db="EMBL/GenBank/DDBJ databases">
        <title>Pseudomonas abyssi sp. nov. isolated from Abyssopelagic Water.</title>
        <authorList>
            <person name="Wei Y."/>
        </authorList>
    </citation>
    <scope>NUCLEOTIDE SEQUENCE [LARGE SCALE GENOMIC DNA]</scope>
    <source>
        <strain evidence="1 2">MT5</strain>
    </source>
</reference>